<gene>
    <name evidence="3" type="ORF">PQU98_02930</name>
</gene>
<proteinExistence type="predicted"/>
<name>A0ABT5HGE7_9CAUL</name>
<evidence type="ECO:0000313" key="4">
    <source>
        <dbReference type="Proteomes" id="UP001218579"/>
    </source>
</evidence>
<feature type="domain" description="SGNH hydrolase-type esterase" evidence="2">
    <location>
        <begin position="205"/>
        <end position="400"/>
    </location>
</feature>
<dbReference type="PANTHER" id="PTHR43784">
    <property type="entry name" value="GDSL-LIKE LIPASE/ACYLHYDROLASE, PUTATIVE (AFU_ORTHOLOGUE AFUA_2G00820)-RELATED"/>
    <property type="match status" value="1"/>
</dbReference>
<keyword evidence="3" id="KW-0378">Hydrolase</keyword>
<accession>A0ABT5HGE7</accession>
<evidence type="ECO:0000256" key="1">
    <source>
        <dbReference type="SAM" id="SignalP"/>
    </source>
</evidence>
<feature type="chain" id="PRO_5046980456" evidence="1">
    <location>
        <begin position="27"/>
        <end position="414"/>
    </location>
</feature>
<dbReference type="Pfam" id="PF13472">
    <property type="entry name" value="Lipase_GDSL_2"/>
    <property type="match status" value="1"/>
</dbReference>
<comment type="caution">
    <text evidence="3">The sequence shown here is derived from an EMBL/GenBank/DDBJ whole genome shotgun (WGS) entry which is preliminary data.</text>
</comment>
<dbReference type="SUPFAM" id="SSF52266">
    <property type="entry name" value="SGNH hydrolase"/>
    <property type="match status" value="1"/>
</dbReference>
<dbReference type="Gene3D" id="3.40.50.1110">
    <property type="entry name" value="SGNH hydrolase"/>
    <property type="match status" value="1"/>
</dbReference>
<protein>
    <submittedName>
        <fullName evidence="3">SGNH/GDSL hydrolase family protein</fullName>
    </submittedName>
</protein>
<dbReference type="GO" id="GO:0016787">
    <property type="term" value="F:hydrolase activity"/>
    <property type="evidence" value="ECO:0007669"/>
    <property type="project" value="UniProtKB-KW"/>
</dbReference>
<feature type="signal peptide" evidence="1">
    <location>
        <begin position="1"/>
        <end position="26"/>
    </location>
</feature>
<dbReference type="InterPro" id="IPR036514">
    <property type="entry name" value="SGNH_hydro_sf"/>
</dbReference>
<dbReference type="PANTHER" id="PTHR43784:SF2">
    <property type="entry name" value="GDSL-LIKE LIPASE_ACYLHYDROLASE, PUTATIVE (AFU_ORTHOLOGUE AFUA_2G00820)-RELATED"/>
    <property type="match status" value="1"/>
</dbReference>
<sequence length="414" mass="44570">MLTFSRRALAVVISLALMAPAAPVWAEGEVKHWLPAFYAAPEPSGSTEAIISDMTLRQIVKVSAGGERVRVRLSNAYGDKPLRLADVRIARRMTGSGIETASDRGLTFNGAAGVTLAPGAYVISDPADIKVTAMSDLAISFYAKDPVPLKTVHDIQRGVLYRMAGAQAATERFAEETINIGLGNAFPFVSGVEVESVVPLSTVIAFGDSITDGFGITPDTGRTWPDVFNGRLKVAGLPVNVINAGISGNRMLHHGTWARFGTGALARFDRDVLSQNAAAVIILIGINDLGHAKNPDAEDYVSAQDLIGGLKQMALRARARNMKIYVATLTPFKGTVFKDYYTDHKESERQTLNAWLRQSQDFDGVFDFDKALEDPERPGWLKAGYDLGDHLHPNDAGAAAMAQAIPLSAFGWVK</sequence>
<evidence type="ECO:0000313" key="3">
    <source>
        <dbReference type="EMBL" id="MDC7675068.1"/>
    </source>
</evidence>
<organism evidence="3 4">
    <name type="scientific">Asticcacaulis machinosus</name>
    <dbReference type="NCBI Taxonomy" id="2984211"/>
    <lineage>
        <taxon>Bacteria</taxon>
        <taxon>Pseudomonadati</taxon>
        <taxon>Pseudomonadota</taxon>
        <taxon>Alphaproteobacteria</taxon>
        <taxon>Caulobacterales</taxon>
        <taxon>Caulobacteraceae</taxon>
        <taxon>Asticcacaulis</taxon>
    </lineage>
</organism>
<dbReference type="InterPro" id="IPR053140">
    <property type="entry name" value="GDSL_Rv0518-like"/>
</dbReference>
<evidence type="ECO:0000259" key="2">
    <source>
        <dbReference type="Pfam" id="PF13472"/>
    </source>
</evidence>
<dbReference type="RefSeq" id="WP_272743380.1">
    <property type="nucleotide sequence ID" value="NZ_JAQQKV010000001.1"/>
</dbReference>
<reference evidence="3 4" key="1">
    <citation type="submission" date="2023-01" db="EMBL/GenBank/DDBJ databases">
        <title>Novel species of the genus Asticcacaulis isolated from rivers.</title>
        <authorList>
            <person name="Lu H."/>
        </authorList>
    </citation>
    <scope>NUCLEOTIDE SEQUENCE [LARGE SCALE GENOMIC DNA]</scope>
    <source>
        <strain evidence="3 4">LKC15W</strain>
    </source>
</reference>
<dbReference type="EMBL" id="JAQQKV010000001">
    <property type="protein sequence ID" value="MDC7675068.1"/>
    <property type="molecule type" value="Genomic_DNA"/>
</dbReference>
<keyword evidence="4" id="KW-1185">Reference proteome</keyword>
<dbReference type="CDD" id="cd01830">
    <property type="entry name" value="XynE_like"/>
    <property type="match status" value="1"/>
</dbReference>
<keyword evidence="1" id="KW-0732">Signal</keyword>
<dbReference type="Proteomes" id="UP001218579">
    <property type="component" value="Unassembled WGS sequence"/>
</dbReference>
<dbReference type="InterPro" id="IPR013830">
    <property type="entry name" value="SGNH_hydro"/>
</dbReference>